<reference evidence="2" key="1">
    <citation type="submission" date="2021-05" db="EMBL/GenBank/DDBJ databases">
        <authorList>
            <person name="Stine C."/>
        </authorList>
    </citation>
    <scope>NUCLEOTIDE SEQUENCE</scope>
    <source>
        <strain evidence="2">TDS0091212</strain>
    </source>
</reference>
<evidence type="ECO:0008006" key="4">
    <source>
        <dbReference type="Google" id="ProtNLM"/>
    </source>
</evidence>
<accession>A0AAW4L1K4</accession>
<name>A0AAW4L1K4_VIBCL</name>
<protein>
    <recommendedName>
        <fullName evidence="4">Chromosome segregation protein SMC</fullName>
    </recommendedName>
</protein>
<organism evidence="2 3">
    <name type="scientific">Vibrio cholerae</name>
    <dbReference type="NCBI Taxonomy" id="666"/>
    <lineage>
        <taxon>Bacteria</taxon>
        <taxon>Pseudomonadati</taxon>
        <taxon>Pseudomonadota</taxon>
        <taxon>Gammaproteobacteria</taxon>
        <taxon>Vibrionales</taxon>
        <taxon>Vibrionaceae</taxon>
        <taxon>Vibrio</taxon>
    </lineage>
</organism>
<dbReference type="RefSeq" id="WP_213421558.1">
    <property type="nucleotide sequence ID" value="NZ_JAHBND010000987.1"/>
</dbReference>
<dbReference type="Proteomes" id="UP001196338">
    <property type="component" value="Unassembled WGS sequence"/>
</dbReference>
<reference evidence="2" key="2">
    <citation type="submission" date="2023-08" db="EMBL/GenBank/DDBJ databases">
        <title>Vibrio cholerae Outbreaks in Tanzania Exemplify Founder Flush: Simultaneous Increases in Population Size and Genetic Diversity.</title>
        <authorList>
            <person name="Debes A.K."/>
            <person name="Mohammed A."/>
            <person name="Maseke I."/>
            <person name="Almeida M."/>
            <person name="Li S."/>
            <person name="Matimba H."/>
            <person name="Joachim A."/>
            <person name="Mizinduko M."/>
            <person name="Nyanga S."/>
            <person name="Kelly M."/>
            <person name="Kachwamba Y."/>
            <person name="Schaffer A.M."/>
            <person name="Nyanga A.S."/>
            <person name="Mghamba J."/>
            <person name="Mosha F.S."/>
            <person name="Sack D.A."/>
            <person name="Stine O.C."/>
        </authorList>
    </citation>
    <scope>NUCLEOTIDE SEQUENCE</scope>
    <source>
        <strain evidence="2">TDS0091212</strain>
    </source>
</reference>
<evidence type="ECO:0000256" key="1">
    <source>
        <dbReference type="SAM" id="Coils"/>
    </source>
</evidence>
<feature type="non-terminal residue" evidence="2">
    <location>
        <position position="97"/>
    </location>
</feature>
<feature type="non-terminal residue" evidence="2">
    <location>
        <position position="1"/>
    </location>
</feature>
<evidence type="ECO:0000313" key="2">
    <source>
        <dbReference type="EMBL" id="MBS7675641.1"/>
    </source>
</evidence>
<dbReference type="AlphaFoldDB" id="A0AAW4L1K4"/>
<keyword evidence="1" id="KW-0175">Coiled coil</keyword>
<sequence length="97" mass="10878">DEISDLSQANAAKQADLAALRREVELLQIDRDNARDAAHAWNLDRSAKETELRRLDALAAALSAELREQQESHQQRLTDLQGSRDELRAQFAELAGK</sequence>
<comment type="caution">
    <text evidence="2">The sequence shown here is derived from an EMBL/GenBank/DDBJ whole genome shotgun (WGS) entry which is preliminary data.</text>
</comment>
<evidence type="ECO:0000313" key="3">
    <source>
        <dbReference type="Proteomes" id="UP001196338"/>
    </source>
</evidence>
<feature type="coiled-coil region" evidence="1">
    <location>
        <begin position="3"/>
        <end position="90"/>
    </location>
</feature>
<proteinExistence type="predicted"/>
<dbReference type="EMBL" id="JAHBND010000987">
    <property type="protein sequence ID" value="MBS7675641.1"/>
    <property type="molecule type" value="Genomic_DNA"/>
</dbReference>
<gene>
    <name evidence="2" type="ORF">KIN13_19760</name>
</gene>